<comment type="pathway">
    <text evidence="1">Lipid metabolism; fatty acid biosynthesis.</text>
</comment>
<dbReference type="GO" id="GO:0006633">
    <property type="term" value="P:fatty acid biosynthetic process"/>
    <property type="evidence" value="ECO:0007669"/>
    <property type="project" value="TreeGrafter"/>
</dbReference>
<dbReference type="Gene3D" id="3.40.47.10">
    <property type="match status" value="1"/>
</dbReference>
<dbReference type="Proteomes" id="UP000052138">
    <property type="component" value="Unassembled WGS sequence"/>
</dbReference>
<accession>A0A0R2X3U0</accession>
<evidence type="ECO:0000256" key="1">
    <source>
        <dbReference type="ARBA" id="ARBA00005194"/>
    </source>
</evidence>
<dbReference type="Pfam" id="PF00109">
    <property type="entry name" value="ketoacyl-synt"/>
    <property type="match status" value="1"/>
</dbReference>
<dbReference type="SMART" id="SM00825">
    <property type="entry name" value="PKS_KS"/>
    <property type="match status" value="1"/>
</dbReference>
<dbReference type="AlphaFoldDB" id="A0A0R2X3U0"/>
<dbReference type="InterPro" id="IPR014031">
    <property type="entry name" value="Ketoacyl_synth_C"/>
</dbReference>
<evidence type="ECO:0000256" key="3">
    <source>
        <dbReference type="ARBA" id="ARBA00022679"/>
    </source>
</evidence>
<dbReference type="InterPro" id="IPR000794">
    <property type="entry name" value="Beta-ketoacyl_synthase"/>
</dbReference>
<dbReference type="InterPro" id="IPR016039">
    <property type="entry name" value="Thiolase-like"/>
</dbReference>
<dbReference type="PANTHER" id="PTHR11712">
    <property type="entry name" value="POLYKETIDE SYNTHASE-RELATED"/>
    <property type="match status" value="1"/>
</dbReference>
<dbReference type="InterPro" id="IPR047224">
    <property type="entry name" value="FAS_alpha_su_C"/>
</dbReference>
<dbReference type="InterPro" id="IPR014030">
    <property type="entry name" value="Ketoacyl_synth_N"/>
</dbReference>
<evidence type="ECO:0000313" key="7">
    <source>
        <dbReference type="Proteomes" id="UP000052138"/>
    </source>
</evidence>
<evidence type="ECO:0000259" key="5">
    <source>
        <dbReference type="PROSITE" id="PS52004"/>
    </source>
</evidence>
<feature type="domain" description="Ketosynthase family 3 (KS3)" evidence="5">
    <location>
        <begin position="114"/>
        <end position="555"/>
    </location>
</feature>
<dbReference type="InterPro" id="IPR020841">
    <property type="entry name" value="PKS_Beta-ketoAc_synthase_dom"/>
</dbReference>
<proteinExistence type="inferred from homology"/>
<gene>
    <name evidence="6" type="ORF">ABS30_05950</name>
</gene>
<dbReference type="CDD" id="cd00828">
    <property type="entry name" value="elong_cond_enzymes"/>
    <property type="match status" value="1"/>
</dbReference>
<protein>
    <recommendedName>
        <fullName evidence="5">Ketosynthase family 3 (KS3) domain-containing protein</fullName>
    </recommendedName>
</protein>
<evidence type="ECO:0000313" key="6">
    <source>
        <dbReference type="EMBL" id="KRP28334.1"/>
    </source>
</evidence>
<dbReference type="GO" id="GO:0004315">
    <property type="term" value="F:3-oxoacyl-[acyl-carrier-protein] synthase activity"/>
    <property type="evidence" value="ECO:0007669"/>
    <property type="project" value="TreeGrafter"/>
</dbReference>
<keyword evidence="3 4" id="KW-0808">Transferase</keyword>
<evidence type="ECO:0000256" key="2">
    <source>
        <dbReference type="ARBA" id="ARBA00008467"/>
    </source>
</evidence>
<sequence>MTPLPIIAGFGGISPAGRSSLNRGYQRLIENTLSQTQRQDLVASLAGLSGAEATHTSPEALLRGTLIRALENNLFDPQRQRVHTSLQLMPEHHRAGSHSAEDGGELRFRIAKRQLPTSFTTSILTTPSLSKTRLPEGWRLIEEDDEHATIACTSTEVMLATYSEMRVTSAGQLPSGFDPAALYASRNHPRALQMTVYGASDAINSLGIPWAKLRARVAPDAISVYAGNCMGQLDSAGFGGMLQARLLGNKVSSKQLPLGLIEMPADFINAYLLGNLGTTGTSVAACATFLYNLRQGIKDIQSGESRIAIVGTSEAPLTPEVFEGFNVMGALAEDSKLRALDSLAPGASFDSRRACRPFGNNCGFTLAESSQFVILMDDALALELGANILGSVSDVFINADGYKKSIAGPGAGNYLTVAKAAAAARSIVGERALRERSIVQAHGTGTPQNRVSESAILNRVAKEFGIQGWRIAAVKAFVGHSLASSAGDQLMSTLGLWAHGTIPGIETVTELADDVKRDNLDFVLKHRESDVGTIDVALLNSKGFGGNNASATVLAPHITQKILAARHGQKAITDYFHHNEAIAANSNDYDAAASRGDHRILYHFDDGVLGEEALAFGATTTGRCASVQVGENRPPINLDLKSPYAGLAD</sequence>
<dbReference type="PROSITE" id="PS52004">
    <property type="entry name" value="KS3_2"/>
    <property type="match status" value="1"/>
</dbReference>
<dbReference type="SUPFAM" id="SSF53901">
    <property type="entry name" value="Thiolase-like"/>
    <property type="match status" value="2"/>
</dbReference>
<dbReference type="Pfam" id="PF02801">
    <property type="entry name" value="Ketoacyl-synt_C"/>
    <property type="match status" value="1"/>
</dbReference>
<dbReference type="PANTHER" id="PTHR11712:SF336">
    <property type="entry name" value="3-OXOACYL-[ACYL-CARRIER-PROTEIN] SYNTHASE, MITOCHONDRIAL"/>
    <property type="match status" value="1"/>
</dbReference>
<comment type="caution">
    <text evidence="6">The sequence shown here is derived from an EMBL/GenBank/DDBJ whole genome shotgun (WGS) entry which is preliminary data.</text>
</comment>
<dbReference type="GO" id="GO:0005829">
    <property type="term" value="C:cytosol"/>
    <property type="evidence" value="ECO:0007669"/>
    <property type="project" value="TreeGrafter"/>
</dbReference>
<dbReference type="EMBL" id="LIDJ01000163">
    <property type="protein sequence ID" value="KRP28334.1"/>
    <property type="molecule type" value="Genomic_DNA"/>
</dbReference>
<organism evidence="6 7">
    <name type="scientific">OM182 bacterium BACL3 MAG-120924-bin41</name>
    <dbReference type="NCBI Taxonomy" id="1655632"/>
    <lineage>
        <taxon>Bacteria</taxon>
        <taxon>Pseudomonadati</taxon>
        <taxon>Pseudomonadota</taxon>
        <taxon>Gammaproteobacteria</taxon>
        <taxon>OMG group</taxon>
        <taxon>OM182 clade</taxon>
    </lineage>
</organism>
<name>A0A0R2X3U0_9GAMM</name>
<evidence type="ECO:0000256" key="4">
    <source>
        <dbReference type="RuleBase" id="RU003694"/>
    </source>
</evidence>
<reference evidence="6 7" key="1">
    <citation type="submission" date="2015-10" db="EMBL/GenBank/DDBJ databases">
        <title>Metagenome-Assembled Genomes uncover a global brackish microbiome.</title>
        <authorList>
            <person name="Hugerth L.W."/>
            <person name="Larsson J."/>
            <person name="Alneberg J."/>
            <person name="Lindh M.V."/>
            <person name="Legrand C."/>
            <person name="Pinhassi J."/>
            <person name="Andersson A.F."/>
        </authorList>
    </citation>
    <scope>NUCLEOTIDE SEQUENCE [LARGE SCALE GENOMIC DNA]</scope>
    <source>
        <strain evidence="6">BACL3 MAG-120924-bin41</strain>
    </source>
</reference>
<comment type="similarity">
    <text evidence="2 4">Belongs to the thiolase-like superfamily. Beta-ketoacyl-ACP synthases family.</text>
</comment>